<accession>A0A7G9L683</accession>
<keyword evidence="3" id="KW-0812">Transmembrane</keyword>
<feature type="transmembrane region" description="Helical" evidence="3">
    <location>
        <begin position="124"/>
        <end position="147"/>
    </location>
</feature>
<dbReference type="Gene3D" id="1.10.10.10">
    <property type="entry name" value="Winged helix-like DNA-binding domain superfamily/Winged helix DNA-binding domain"/>
    <property type="match status" value="1"/>
</dbReference>
<organism evidence="5 6">
    <name type="scientific">Sphingomonas sabuli</name>
    <dbReference type="NCBI Taxonomy" id="2764186"/>
    <lineage>
        <taxon>Bacteria</taxon>
        <taxon>Pseudomonadati</taxon>
        <taxon>Pseudomonadota</taxon>
        <taxon>Alphaproteobacteria</taxon>
        <taxon>Sphingomonadales</taxon>
        <taxon>Sphingomonadaceae</taxon>
        <taxon>Sphingomonas</taxon>
    </lineage>
</organism>
<dbReference type="EMBL" id="CP060697">
    <property type="protein sequence ID" value="QNM84132.1"/>
    <property type="molecule type" value="Genomic_DNA"/>
</dbReference>
<dbReference type="RefSeq" id="WP_187481086.1">
    <property type="nucleotide sequence ID" value="NZ_CP060697.1"/>
</dbReference>
<dbReference type="InterPro" id="IPR001867">
    <property type="entry name" value="OmpR/PhoB-type_DNA-bd"/>
</dbReference>
<feature type="transmembrane region" description="Helical" evidence="3">
    <location>
        <begin position="322"/>
        <end position="343"/>
    </location>
</feature>
<feature type="transmembrane region" description="Helical" evidence="3">
    <location>
        <begin position="198"/>
        <end position="218"/>
    </location>
</feature>
<dbReference type="InterPro" id="IPR016032">
    <property type="entry name" value="Sig_transdc_resp-reg_C-effctor"/>
</dbReference>
<name>A0A7G9L683_9SPHN</name>
<dbReference type="Pfam" id="PF00486">
    <property type="entry name" value="Trans_reg_C"/>
    <property type="match status" value="1"/>
</dbReference>
<gene>
    <name evidence="5" type="ORF">H8M03_11355</name>
</gene>
<feature type="DNA-binding region" description="OmpR/PhoB-type" evidence="2">
    <location>
        <begin position="3"/>
        <end position="101"/>
    </location>
</feature>
<sequence length="366" mass="37995">MGSAVYRFDDFTLDEGERRLRRGDTPVELNNRYFDALALLVREDGRLVSKDRFLDEVWNGVPVTDEALTQCVRMLRRQLGDDAARPRFIETVPKHGYRFIARVETSARRPVPLSDAGPLPRLPVLAAAGIVGGGIAGLFGGLFYGFAASGAPLGPGTGATSVLLVLLAITSLVAVLGAAGVSLGIAAAGTLSRPFDRWTIAGGAAGGLIVGAVVKLVGRDAFELLFGRSPGDFTGAAEGLVLGAAVGIGTWLAMREETPVRRAILMAGALGAAAGLSIALLGGRMMGGSLAQLARSFPDSRLRLDQIGALFGEADFGPVSQAVLAGLEGALFAGCVVGAMAVAEHKLHAHWASRVDRQPHPLPAEG</sequence>
<dbReference type="PROSITE" id="PS51755">
    <property type="entry name" value="OMPR_PHOB"/>
    <property type="match status" value="1"/>
</dbReference>
<dbReference type="SMART" id="SM00862">
    <property type="entry name" value="Trans_reg_C"/>
    <property type="match status" value="1"/>
</dbReference>
<reference evidence="5 6" key="1">
    <citation type="submission" date="2020-08" db="EMBL/GenBank/DDBJ databases">
        <title>Sphingomonas sp. sand1-3 16S ribosomal RNA gene Genome sequencing and assembly.</title>
        <authorList>
            <person name="Kang M."/>
        </authorList>
    </citation>
    <scope>NUCLEOTIDE SEQUENCE [LARGE SCALE GENOMIC DNA]</scope>
    <source>
        <strain evidence="6">sand1-3</strain>
    </source>
</reference>
<feature type="transmembrane region" description="Helical" evidence="3">
    <location>
        <begin position="233"/>
        <end position="252"/>
    </location>
</feature>
<evidence type="ECO:0000259" key="4">
    <source>
        <dbReference type="PROSITE" id="PS51755"/>
    </source>
</evidence>
<feature type="transmembrane region" description="Helical" evidence="3">
    <location>
        <begin position="264"/>
        <end position="283"/>
    </location>
</feature>
<feature type="transmembrane region" description="Helical" evidence="3">
    <location>
        <begin position="159"/>
        <end position="186"/>
    </location>
</feature>
<evidence type="ECO:0000256" key="1">
    <source>
        <dbReference type="ARBA" id="ARBA00023125"/>
    </source>
</evidence>
<dbReference type="AlphaFoldDB" id="A0A7G9L683"/>
<evidence type="ECO:0000256" key="2">
    <source>
        <dbReference type="PROSITE-ProRule" id="PRU01091"/>
    </source>
</evidence>
<dbReference type="InterPro" id="IPR036388">
    <property type="entry name" value="WH-like_DNA-bd_sf"/>
</dbReference>
<protein>
    <submittedName>
        <fullName evidence="5">Transcriptional regulator</fullName>
    </submittedName>
</protein>
<keyword evidence="1 2" id="KW-0238">DNA-binding</keyword>
<dbReference type="CDD" id="cd00383">
    <property type="entry name" value="trans_reg_C"/>
    <property type="match status" value="1"/>
</dbReference>
<dbReference type="GO" id="GO:0006355">
    <property type="term" value="P:regulation of DNA-templated transcription"/>
    <property type="evidence" value="ECO:0007669"/>
    <property type="project" value="InterPro"/>
</dbReference>
<keyword evidence="6" id="KW-1185">Reference proteome</keyword>
<dbReference type="GO" id="GO:0000160">
    <property type="term" value="P:phosphorelay signal transduction system"/>
    <property type="evidence" value="ECO:0007669"/>
    <property type="project" value="InterPro"/>
</dbReference>
<feature type="domain" description="OmpR/PhoB-type" evidence="4">
    <location>
        <begin position="3"/>
        <end position="101"/>
    </location>
</feature>
<evidence type="ECO:0000313" key="6">
    <source>
        <dbReference type="Proteomes" id="UP000515861"/>
    </source>
</evidence>
<dbReference type="GO" id="GO:0003677">
    <property type="term" value="F:DNA binding"/>
    <property type="evidence" value="ECO:0007669"/>
    <property type="project" value="UniProtKB-UniRule"/>
</dbReference>
<dbReference type="KEGG" id="ssau:H8M03_11355"/>
<proteinExistence type="predicted"/>
<evidence type="ECO:0000313" key="5">
    <source>
        <dbReference type="EMBL" id="QNM84132.1"/>
    </source>
</evidence>
<keyword evidence="3" id="KW-1133">Transmembrane helix</keyword>
<dbReference type="SUPFAM" id="SSF46894">
    <property type="entry name" value="C-terminal effector domain of the bipartite response regulators"/>
    <property type="match status" value="1"/>
</dbReference>
<evidence type="ECO:0000256" key="3">
    <source>
        <dbReference type="SAM" id="Phobius"/>
    </source>
</evidence>
<dbReference type="Proteomes" id="UP000515861">
    <property type="component" value="Chromosome"/>
</dbReference>
<keyword evidence="3" id="KW-0472">Membrane</keyword>